<dbReference type="AlphaFoldDB" id="H5SRR5"/>
<keyword evidence="3" id="KW-0460">Magnesium</keyword>
<proteinExistence type="predicted"/>
<evidence type="ECO:0000259" key="8">
    <source>
        <dbReference type="PROSITE" id="PS50968"/>
    </source>
</evidence>
<dbReference type="InterPro" id="IPR011053">
    <property type="entry name" value="Single_hybrid_motif"/>
</dbReference>
<evidence type="ECO:0000256" key="6">
    <source>
        <dbReference type="ARBA" id="ARBA00023267"/>
    </source>
</evidence>
<organism evidence="9">
    <name type="scientific">Acetithermum autotrophicum</name>
    <dbReference type="NCBI Taxonomy" id="1446466"/>
    <lineage>
        <taxon>Bacteria</taxon>
        <taxon>Candidatus Bipolaricaulota</taxon>
        <taxon>Candidatus Acetithermum</taxon>
    </lineage>
</organism>
<keyword evidence="4" id="KW-0442">Lipid degradation</keyword>
<reference evidence="9" key="1">
    <citation type="journal article" date="2005" name="Environ. Microbiol.">
        <title>Genetic and functional properties of uncultivated thermophilic crenarchaeotes from a subsurface gold mine as revealed by analysis of genome fragments.</title>
        <authorList>
            <person name="Nunoura T."/>
            <person name="Hirayama H."/>
            <person name="Takami H."/>
            <person name="Oida H."/>
            <person name="Nishi S."/>
            <person name="Shimamura S."/>
            <person name="Suzuki Y."/>
            <person name="Inagaki F."/>
            <person name="Takai K."/>
            <person name="Nealson K.H."/>
            <person name="Horikoshi K."/>
        </authorList>
    </citation>
    <scope>NUCLEOTIDE SEQUENCE</scope>
</reference>
<keyword evidence="6" id="KW-0092">Biotin</keyword>
<evidence type="ECO:0000256" key="2">
    <source>
        <dbReference type="ARBA" id="ARBA00013050"/>
    </source>
</evidence>
<dbReference type="CDD" id="cd06850">
    <property type="entry name" value="biotinyl_domain"/>
    <property type="match status" value="1"/>
</dbReference>
<evidence type="ECO:0000256" key="5">
    <source>
        <dbReference type="ARBA" id="ARBA00023211"/>
    </source>
</evidence>
<dbReference type="EC" id="6.4.1.3" evidence="2"/>
<keyword evidence="4" id="KW-0443">Lipid metabolism</keyword>
<dbReference type="PANTHER" id="PTHR45266:SF3">
    <property type="entry name" value="OXALOACETATE DECARBOXYLASE ALPHA CHAIN"/>
    <property type="match status" value="1"/>
</dbReference>
<dbReference type="EMBL" id="AP011802">
    <property type="protein sequence ID" value="BAL58851.1"/>
    <property type="molecule type" value="Genomic_DNA"/>
</dbReference>
<evidence type="ECO:0000313" key="9">
    <source>
        <dbReference type="EMBL" id="BAL58851.1"/>
    </source>
</evidence>
<evidence type="ECO:0000256" key="3">
    <source>
        <dbReference type="ARBA" id="ARBA00022842"/>
    </source>
</evidence>
<dbReference type="InterPro" id="IPR000089">
    <property type="entry name" value="Biotin_lipoyl"/>
</dbReference>
<comment type="catalytic activity">
    <reaction evidence="7">
        <text>propanoyl-CoA + hydrogencarbonate + ATP = (S)-methylmalonyl-CoA + ADP + phosphate + H(+)</text>
        <dbReference type="Rhea" id="RHEA:23720"/>
        <dbReference type="ChEBI" id="CHEBI:15378"/>
        <dbReference type="ChEBI" id="CHEBI:17544"/>
        <dbReference type="ChEBI" id="CHEBI:30616"/>
        <dbReference type="ChEBI" id="CHEBI:43474"/>
        <dbReference type="ChEBI" id="CHEBI:57327"/>
        <dbReference type="ChEBI" id="CHEBI:57392"/>
        <dbReference type="ChEBI" id="CHEBI:456216"/>
        <dbReference type="EC" id="6.4.1.3"/>
    </reaction>
    <physiologicalReaction direction="left-to-right" evidence="7">
        <dbReference type="Rhea" id="RHEA:23721"/>
    </physiologicalReaction>
</comment>
<dbReference type="Pfam" id="PF00364">
    <property type="entry name" value="Biotin_lipoyl"/>
    <property type="match status" value="1"/>
</dbReference>
<dbReference type="UniPathway" id="UPA00945">
    <property type="reaction ID" value="UER00908"/>
</dbReference>
<dbReference type="InterPro" id="IPR041265">
    <property type="entry name" value="PCC_BT"/>
</dbReference>
<reference evidence="9" key="2">
    <citation type="journal article" date="2012" name="PLoS ONE">
        <title>A Deeply Branching Thermophilic Bacterium with an Ancient Acetyl-CoA Pathway Dominates a Subsurface Ecosystem.</title>
        <authorList>
            <person name="Takami H."/>
            <person name="Noguchi H."/>
            <person name="Takaki Y."/>
            <person name="Uchiyama I."/>
            <person name="Toyoda A."/>
            <person name="Nishi S."/>
            <person name="Chee G.-J."/>
            <person name="Arai W."/>
            <person name="Nunoura T."/>
            <person name="Itoh T."/>
            <person name="Hattori M."/>
            <person name="Takai K."/>
        </authorList>
    </citation>
    <scope>NUCLEOTIDE SEQUENCE</scope>
</reference>
<accession>H5SRR5</accession>
<dbReference type="PROSITE" id="PS00188">
    <property type="entry name" value="BIOTIN"/>
    <property type="match status" value="1"/>
</dbReference>
<dbReference type="SUPFAM" id="SSF51230">
    <property type="entry name" value="Single hybrid motif"/>
    <property type="match status" value="1"/>
</dbReference>
<dbReference type="Pfam" id="PF18140">
    <property type="entry name" value="PCC_BT"/>
    <property type="match status" value="1"/>
</dbReference>
<dbReference type="PROSITE" id="PS50968">
    <property type="entry name" value="BIOTINYL_LIPOYL"/>
    <property type="match status" value="1"/>
</dbReference>
<dbReference type="GO" id="GO:0004658">
    <property type="term" value="F:propionyl-CoA carboxylase activity"/>
    <property type="evidence" value="ECO:0007669"/>
    <property type="project" value="UniProtKB-EC"/>
</dbReference>
<dbReference type="Gene3D" id="2.40.50.100">
    <property type="match status" value="1"/>
</dbReference>
<evidence type="ECO:0000256" key="7">
    <source>
        <dbReference type="ARBA" id="ARBA00049495"/>
    </source>
</evidence>
<evidence type="ECO:0000256" key="4">
    <source>
        <dbReference type="ARBA" id="ARBA00022963"/>
    </source>
</evidence>
<dbReference type="PANTHER" id="PTHR45266">
    <property type="entry name" value="OXALOACETATE DECARBOXYLASE ALPHA CHAIN"/>
    <property type="match status" value="1"/>
</dbReference>
<keyword evidence="5" id="KW-0464">Manganese</keyword>
<dbReference type="InterPro" id="IPR001882">
    <property type="entry name" value="Biotin_BS"/>
</dbReference>
<gene>
    <name evidence="9" type="ORF">HGMM_OP3C006</name>
</gene>
<evidence type="ECO:0000256" key="1">
    <source>
        <dbReference type="ARBA" id="ARBA00005060"/>
    </source>
</evidence>
<name>H5SRR5_ACEAU</name>
<dbReference type="Gene3D" id="3.30.700.30">
    <property type="match status" value="1"/>
</dbReference>
<sequence length="177" mass="19816">MRFIVTVGEEEFELEAKPSNPGVIVQRGGEAVPVRLEDTPGSKIYTLHVGDQQFKIALIKRDSEYLLHWRGYEFPVKIERAVARRMRALLQKAAPQVYRDQEVHTITSHMPGLIAQIFVAEGQRVAAGEKLWVLEAMKMENEVRAPIAGVIEKIYIQPGTQVEKGQPICTIRGGAPS</sequence>
<protein>
    <recommendedName>
        <fullName evidence="2">propionyl-CoA carboxylase</fullName>
        <ecNumber evidence="2">6.4.1.3</ecNumber>
    </recommendedName>
</protein>
<dbReference type="InterPro" id="IPR050709">
    <property type="entry name" value="Biotin_Carboxyl_Carrier/Decarb"/>
</dbReference>
<dbReference type="GO" id="GO:0016042">
    <property type="term" value="P:lipid catabolic process"/>
    <property type="evidence" value="ECO:0007669"/>
    <property type="project" value="UniProtKB-KW"/>
</dbReference>
<comment type="pathway">
    <text evidence="1">Metabolic intermediate metabolism; propanoyl-CoA degradation; succinyl-CoA from propanoyl-CoA: step 1/3.</text>
</comment>
<dbReference type="FunFam" id="2.40.50.100:FF:000003">
    <property type="entry name" value="Acetyl-CoA carboxylase biotin carboxyl carrier protein"/>
    <property type="match status" value="1"/>
</dbReference>
<feature type="domain" description="Lipoyl-binding" evidence="8">
    <location>
        <begin position="99"/>
        <end position="172"/>
    </location>
</feature>